<evidence type="ECO:0000256" key="1">
    <source>
        <dbReference type="SAM" id="Phobius"/>
    </source>
</evidence>
<sequence length="101" mass="11624">MAPIPGLANNIMLSPRANNNHEADMEREIFIVKLLFGMLIAAFVVFVVCLFYIKWKPKYEEKWKAKLKHKLGDCREKCEGWKKKTGAWHGPKEPKALTPAL</sequence>
<proteinExistence type="predicted"/>
<dbReference type="OrthoDB" id="4296667at2759"/>
<comment type="caution">
    <text evidence="2">The sequence shown here is derived from an EMBL/GenBank/DDBJ whole genome shotgun (WGS) entry which is preliminary data.</text>
</comment>
<organism evidence="2 3">
    <name type="scientific">Penicillium fimorum</name>
    <dbReference type="NCBI Taxonomy" id="1882269"/>
    <lineage>
        <taxon>Eukaryota</taxon>
        <taxon>Fungi</taxon>
        <taxon>Dikarya</taxon>
        <taxon>Ascomycota</taxon>
        <taxon>Pezizomycotina</taxon>
        <taxon>Eurotiomycetes</taxon>
        <taxon>Eurotiomycetidae</taxon>
        <taxon>Eurotiales</taxon>
        <taxon>Aspergillaceae</taxon>
        <taxon>Penicillium</taxon>
    </lineage>
</organism>
<reference evidence="2" key="2">
    <citation type="journal article" date="2023" name="IMA Fungus">
        <title>Comparative genomic study of the Penicillium genus elucidates a diverse pangenome and 15 lateral gene transfer events.</title>
        <authorList>
            <person name="Petersen C."/>
            <person name="Sorensen T."/>
            <person name="Nielsen M.R."/>
            <person name="Sondergaard T.E."/>
            <person name="Sorensen J.L."/>
            <person name="Fitzpatrick D.A."/>
            <person name="Frisvad J.C."/>
            <person name="Nielsen K.L."/>
        </authorList>
    </citation>
    <scope>NUCLEOTIDE SEQUENCE</scope>
    <source>
        <strain evidence="2">IBT 29495</strain>
    </source>
</reference>
<name>A0A9X0C966_9EURO</name>
<keyword evidence="1" id="KW-1133">Transmembrane helix</keyword>
<dbReference type="EMBL" id="JAPWDS010000002">
    <property type="protein sequence ID" value="KAJ5513621.1"/>
    <property type="molecule type" value="Genomic_DNA"/>
</dbReference>
<gene>
    <name evidence="2" type="ORF">N7463_003173</name>
</gene>
<protein>
    <submittedName>
        <fullName evidence="2">Uncharacterized protein</fullName>
    </submittedName>
</protein>
<reference evidence="2" key="1">
    <citation type="submission" date="2022-12" db="EMBL/GenBank/DDBJ databases">
        <authorList>
            <person name="Petersen C."/>
        </authorList>
    </citation>
    <scope>NUCLEOTIDE SEQUENCE</scope>
    <source>
        <strain evidence="2">IBT 29495</strain>
    </source>
</reference>
<dbReference type="AlphaFoldDB" id="A0A9X0C966"/>
<evidence type="ECO:0000313" key="3">
    <source>
        <dbReference type="Proteomes" id="UP001149954"/>
    </source>
</evidence>
<feature type="transmembrane region" description="Helical" evidence="1">
    <location>
        <begin position="29"/>
        <end position="53"/>
    </location>
</feature>
<keyword evidence="1" id="KW-0472">Membrane</keyword>
<accession>A0A9X0C966</accession>
<keyword evidence="1" id="KW-0812">Transmembrane</keyword>
<dbReference type="Proteomes" id="UP001149954">
    <property type="component" value="Unassembled WGS sequence"/>
</dbReference>
<keyword evidence="3" id="KW-1185">Reference proteome</keyword>
<evidence type="ECO:0000313" key="2">
    <source>
        <dbReference type="EMBL" id="KAJ5513621.1"/>
    </source>
</evidence>